<dbReference type="GO" id="GO:0006955">
    <property type="term" value="P:immune response"/>
    <property type="evidence" value="ECO:0007669"/>
    <property type="project" value="InterPro"/>
</dbReference>
<comment type="caution">
    <text evidence="4">The sequence shown here is derived from an EMBL/GenBank/DDBJ whole genome shotgun (WGS) entry which is preliminary data.</text>
</comment>
<evidence type="ECO:0000256" key="2">
    <source>
        <dbReference type="SAM" id="SignalP"/>
    </source>
</evidence>
<feature type="signal peptide" evidence="2">
    <location>
        <begin position="1"/>
        <end position="27"/>
    </location>
</feature>
<sequence length="191" mass="22107">MASGKVCFLATLCSLVILSTFIGSTQSASCCLRYTSRRLPCQRLLGYTVQTINRSCDINAIMLLDELLQKEKEYQQVLKATLQQRAHDLEMVRVRHRPPDISPPSIFHIPADHEPDKELTDWLKEKGADADTIDKFVLEEYKLTDILNDVSKDDLHCLRLRGGVLCRIWRAIQRHRERERLRDDERSEDDA</sequence>
<dbReference type="SUPFAM" id="SSF47769">
    <property type="entry name" value="SAM/Pointed domain"/>
    <property type="match status" value="1"/>
</dbReference>
<reference evidence="4" key="1">
    <citation type="submission" date="2022-11" db="EMBL/GenBank/DDBJ databases">
        <title>Chromosome-level genome of Pogonophryne albipinna.</title>
        <authorList>
            <person name="Jo E."/>
        </authorList>
    </citation>
    <scope>NUCLEOTIDE SEQUENCE</scope>
    <source>
        <strain evidence="4">SGF0006</strain>
        <tissue evidence="4">Muscle</tissue>
    </source>
</reference>
<dbReference type="GO" id="GO:0005615">
    <property type="term" value="C:extracellular space"/>
    <property type="evidence" value="ECO:0007669"/>
    <property type="project" value="UniProtKB-KW"/>
</dbReference>
<evidence type="ECO:0000313" key="4">
    <source>
        <dbReference type="EMBL" id="KAJ4925162.1"/>
    </source>
</evidence>
<accession>A0AAD6AI82</accession>
<gene>
    <name evidence="4" type="ORF">JOQ06_017898</name>
</gene>
<feature type="chain" id="PRO_5042192798" description="Chemokine interleukin-8-like domain-containing protein" evidence="2">
    <location>
        <begin position="28"/>
        <end position="191"/>
    </location>
</feature>
<evidence type="ECO:0000256" key="1">
    <source>
        <dbReference type="ARBA" id="ARBA00022514"/>
    </source>
</evidence>
<dbReference type="Gene3D" id="2.40.50.40">
    <property type="match status" value="1"/>
</dbReference>
<evidence type="ECO:0000259" key="3">
    <source>
        <dbReference type="SMART" id="SM00199"/>
    </source>
</evidence>
<dbReference type="GO" id="GO:0008009">
    <property type="term" value="F:chemokine activity"/>
    <property type="evidence" value="ECO:0007669"/>
    <property type="project" value="InterPro"/>
</dbReference>
<dbReference type="Proteomes" id="UP001219934">
    <property type="component" value="Unassembled WGS sequence"/>
</dbReference>
<dbReference type="SMART" id="SM00199">
    <property type="entry name" value="SCY"/>
    <property type="match status" value="1"/>
</dbReference>
<dbReference type="InterPro" id="IPR013761">
    <property type="entry name" value="SAM/pointed_sf"/>
</dbReference>
<protein>
    <recommendedName>
        <fullName evidence="3">Chemokine interleukin-8-like domain-containing protein</fullName>
    </recommendedName>
</protein>
<keyword evidence="5" id="KW-1185">Reference proteome</keyword>
<keyword evidence="1" id="KW-0202">Cytokine</keyword>
<proteinExistence type="predicted"/>
<keyword evidence="2" id="KW-0732">Signal</keyword>
<evidence type="ECO:0000313" key="5">
    <source>
        <dbReference type="Proteomes" id="UP001219934"/>
    </source>
</evidence>
<dbReference type="InterPro" id="IPR001811">
    <property type="entry name" value="Chemokine_IL8-like_dom"/>
</dbReference>
<dbReference type="Pfam" id="PF00048">
    <property type="entry name" value="IL8"/>
    <property type="match status" value="1"/>
</dbReference>
<name>A0AAD6AI82_9TELE</name>
<dbReference type="EMBL" id="JAPTMU010000021">
    <property type="protein sequence ID" value="KAJ4925162.1"/>
    <property type="molecule type" value="Genomic_DNA"/>
</dbReference>
<dbReference type="AlphaFoldDB" id="A0AAD6AI82"/>
<organism evidence="4 5">
    <name type="scientific">Pogonophryne albipinna</name>
    <dbReference type="NCBI Taxonomy" id="1090488"/>
    <lineage>
        <taxon>Eukaryota</taxon>
        <taxon>Metazoa</taxon>
        <taxon>Chordata</taxon>
        <taxon>Craniata</taxon>
        <taxon>Vertebrata</taxon>
        <taxon>Euteleostomi</taxon>
        <taxon>Actinopterygii</taxon>
        <taxon>Neopterygii</taxon>
        <taxon>Teleostei</taxon>
        <taxon>Neoteleostei</taxon>
        <taxon>Acanthomorphata</taxon>
        <taxon>Eupercaria</taxon>
        <taxon>Perciformes</taxon>
        <taxon>Notothenioidei</taxon>
        <taxon>Pogonophryne</taxon>
    </lineage>
</organism>
<dbReference type="SUPFAM" id="SSF54117">
    <property type="entry name" value="Interleukin 8-like chemokines"/>
    <property type="match status" value="1"/>
</dbReference>
<dbReference type="InterPro" id="IPR036048">
    <property type="entry name" value="Interleukin_8-like_sf"/>
</dbReference>
<feature type="domain" description="Chemokine interleukin-8-like" evidence="3">
    <location>
        <begin position="27"/>
        <end position="81"/>
    </location>
</feature>